<evidence type="ECO:0000256" key="6">
    <source>
        <dbReference type="HAMAP-Rule" id="MF_00099"/>
    </source>
</evidence>
<comment type="PTM">
    <text evidence="6">Phosphorylated by CheA. Phosphorylation of the N-terminal regulatory domain activates the methylesterase activity.</text>
</comment>
<dbReference type="InterPro" id="IPR001789">
    <property type="entry name" value="Sig_transdc_resp-reg_receiver"/>
</dbReference>
<proteinExistence type="inferred from homology"/>
<evidence type="ECO:0000256" key="3">
    <source>
        <dbReference type="ARBA" id="ARBA00022553"/>
    </source>
</evidence>
<dbReference type="Gene3D" id="3.40.50.180">
    <property type="entry name" value="Methylesterase CheB, C-terminal domain"/>
    <property type="match status" value="1"/>
</dbReference>
<dbReference type="GO" id="GO:0008984">
    <property type="term" value="F:protein-glutamate methylesterase activity"/>
    <property type="evidence" value="ECO:0007669"/>
    <property type="project" value="UniProtKB-UniRule"/>
</dbReference>
<keyword evidence="2 6" id="KW-0145">Chemotaxis</keyword>
<dbReference type="PIRSF" id="PIRSF000876">
    <property type="entry name" value="RR_chemtxs_CheB"/>
    <property type="match status" value="1"/>
</dbReference>
<dbReference type="EC" id="3.5.1.44" evidence="6"/>
<dbReference type="AlphaFoldDB" id="A0A2S9H5G5"/>
<dbReference type="RefSeq" id="WP_105530056.1">
    <property type="nucleotide sequence ID" value="NZ_PUGF01000001.1"/>
</dbReference>
<dbReference type="InterPro" id="IPR000673">
    <property type="entry name" value="Sig_transdc_resp-reg_Me-estase"/>
</dbReference>
<dbReference type="PROSITE" id="PS50122">
    <property type="entry name" value="CHEB"/>
    <property type="match status" value="1"/>
</dbReference>
<keyword evidence="3 6" id="KW-0597">Phosphoprotein</keyword>
<dbReference type="Proteomes" id="UP000237839">
    <property type="component" value="Unassembled WGS sequence"/>
</dbReference>
<evidence type="ECO:0000256" key="5">
    <source>
        <dbReference type="ARBA" id="ARBA00048267"/>
    </source>
</evidence>
<dbReference type="Pfam" id="PF00072">
    <property type="entry name" value="Response_reg"/>
    <property type="match status" value="1"/>
</dbReference>
<feature type="domain" description="CheB-type methylesterase" evidence="10">
    <location>
        <begin position="169"/>
        <end position="350"/>
    </location>
</feature>
<keyword evidence="1 6" id="KW-0963">Cytoplasm</keyword>
<keyword evidence="4 6" id="KW-0378">Hydrolase</keyword>
<dbReference type="Gene3D" id="3.40.50.2300">
    <property type="match status" value="1"/>
</dbReference>
<dbReference type="Pfam" id="PF01339">
    <property type="entry name" value="CheB_methylest"/>
    <property type="match status" value="1"/>
</dbReference>
<organism evidence="11 12">
    <name type="scientific">Solimicrobium silvestre</name>
    <dbReference type="NCBI Taxonomy" id="2099400"/>
    <lineage>
        <taxon>Bacteria</taxon>
        <taxon>Pseudomonadati</taxon>
        <taxon>Pseudomonadota</taxon>
        <taxon>Betaproteobacteria</taxon>
        <taxon>Burkholderiales</taxon>
        <taxon>Oxalobacteraceae</taxon>
        <taxon>Solimicrobium</taxon>
    </lineage>
</organism>
<dbReference type="GO" id="GO:0006935">
    <property type="term" value="P:chemotaxis"/>
    <property type="evidence" value="ECO:0007669"/>
    <property type="project" value="UniProtKB-UniRule"/>
</dbReference>
<evidence type="ECO:0000259" key="10">
    <source>
        <dbReference type="PROSITE" id="PS50122"/>
    </source>
</evidence>
<sequence>MSRLRVLVVEDSLTVRKRLCEVLSMDPDIILVGEAEDGKQGIELCMALRPDVISLDMMLPVMSGLAATEYIMAYCPTPILIVSSSFNRGEIFKTYEALAAGAVELMEKPTDQDGEGEWERRYIAMLKLVARVKVVTHLRGRKGALQEPAPALAPVPVFIPTLASQPRMPCAMRLVAIGASTGGPSALVNVLRALPADFPLPVLIVIHISEPFETAFAEWLDAQTPHKVRIASEGQLLNKPGVFIAPAEHHLIVRDRRLHITNDPERYSCRPSVDVLFESVALDYGASAVACLLTGMGQDGARGLLALHQAGGITIAQDEASCVVYGMPREAALLGAAQRVLPLSEIGPALATLGRIAP</sequence>
<evidence type="ECO:0000256" key="4">
    <source>
        <dbReference type="ARBA" id="ARBA00022801"/>
    </source>
</evidence>
<comment type="function">
    <text evidence="6">Involved in chemotaxis. Part of a chemotaxis signal transduction system that modulates chemotaxis in response to various stimuli. Catalyzes the demethylation of specific methylglutamate residues introduced into the chemoreceptors (methyl-accepting chemotaxis proteins or MCP) by CheR. Also mediates the irreversible deamidation of specific glutamine residues to glutamic acid.</text>
</comment>
<dbReference type="NCBIfam" id="NF009206">
    <property type="entry name" value="PRK12555.1"/>
    <property type="match status" value="1"/>
</dbReference>
<reference evidence="11 12" key="1">
    <citation type="submission" date="2018-02" db="EMBL/GenBank/DDBJ databases">
        <title>Solimicrobium silvestre gen. nov., sp. nov., isolated from alpine forest soil.</title>
        <authorList>
            <person name="Margesin R."/>
            <person name="Albuquerque L."/>
            <person name="Zhang D.-C."/>
            <person name="Froufe H.J.C."/>
            <person name="Severino R."/>
            <person name="Roxo I."/>
            <person name="Egas C."/>
            <person name="Da Costa M.S."/>
        </authorList>
    </citation>
    <scope>NUCLEOTIDE SEQUENCE [LARGE SCALE GENOMIC DNA]</scope>
    <source>
        <strain evidence="11 12">S20-91</strain>
    </source>
</reference>
<evidence type="ECO:0000259" key="9">
    <source>
        <dbReference type="PROSITE" id="PS50110"/>
    </source>
</evidence>
<dbReference type="GO" id="GO:0050568">
    <property type="term" value="F:protein-glutamine glutaminase activity"/>
    <property type="evidence" value="ECO:0007669"/>
    <property type="project" value="UniProtKB-UniRule"/>
</dbReference>
<comment type="domain">
    <text evidence="6">Contains a C-terminal catalytic domain, and an N-terminal region which modulates catalytic activity.</text>
</comment>
<comment type="caution">
    <text evidence="11">The sequence shown here is derived from an EMBL/GenBank/DDBJ whole genome shotgun (WGS) entry which is preliminary data.</text>
</comment>
<comment type="subcellular location">
    <subcellularLocation>
        <location evidence="6">Cytoplasm</location>
    </subcellularLocation>
</comment>
<comment type="catalytic activity">
    <reaction evidence="5 6">
        <text>[protein]-L-glutamate 5-O-methyl ester + H2O = L-glutamyl-[protein] + methanol + H(+)</text>
        <dbReference type="Rhea" id="RHEA:23236"/>
        <dbReference type="Rhea" id="RHEA-COMP:10208"/>
        <dbReference type="Rhea" id="RHEA-COMP:10311"/>
        <dbReference type="ChEBI" id="CHEBI:15377"/>
        <dbReference type="ChEBI" id="CHEBI:15378"/>
        <dbReference type="ChEBI" id="CHEBI:17790"/>
        <dbReference type="ChEBI" id="CHEBI:29973"/>
        <dbReference type="ChEBI" id="CHEBI:82795"/>
        <dbReference type="EC" id="3.1.1.61"/>
    </reaction>
</comment>
<evidence type="ECO:0000313" key="11">
    <source>
        <dbReference type="EMBL" id="PRC95173.1"/>
    </source>
</evidence>
<dbReference type="InterPro" id="IPR008248">
    <property type="entry name" value="CheB-like"/>
</dbReference>
<feature type="domain" description="Response regulatory" evidence="9">
    <location>
        <begin position="5"/>
        <end position="123"/>
    </location>
</feature>
<dbReference type="OrthoDB" id="9793421at2"/>
<evidence type="ECO:0000256" key="2">
    <source>
        <dbReference type="ARBA" id="ARBA00022500"/>
    </source>
</evidence>
<keyword evidence="12" id="KW-1185">Reference proteome</keyword>
<dbReference type="PANTHER" id="PTHR42872">
    <property type="entry name" value="PROTEIN-GLUTAMATE METHYLESTERASE/PROTEIN-GLUTAMINE GLUTAMINASE"/>
    <property type="match status" value="1"/>
</dbReference>
<dbReference type="CDD" id="cd16432">
    <property type="entry name" value="CheB_Rec"/>
    <property type="match status" value="1"/>
</dbReference>
<feature type="active site" evidence="6 7">
    <location>
        <position position="207"/>
    </location>
</feature>
<feature type="modified residue" description="4-aspartylphosphate" evidence="6 8">
    <location>
        <position position="56"/>
    </location>
</feature>
<dbReference type="EC" id="3.1.1.61" evidence="6"/>
<dbReference type="InterPro" id="IPR011006">
    <property type="entry name" value="CheY-like_superfamily"/>
</dbReference>
<evidence type="ECO:0000313" key="12">
    <source>
        <dbReference type="Proteomes" id="UP000237839"/>
    </source>
</evidence>
<comment type="similarity">
    <text evidence="6">Belongs to the CheB family.</text>
</comment>
<dbReference type="EMBL" id="PUGF01000001">
    <property type="protein sequence ID" value="PRC95173.1"/>
    <property type="molecule type" value="Genomic_DNA"/>
</dbReference>
<comment type="catalytic activity">
    <reaction evidence="6">
        <text>L-glutaminyl-[protein] + H2O = L-glutamyl-[protein] + NH4(+)</text>
        <dbReference type="Rhea" id="RHEA:16441"/>
        <dbReference type="Rhea" id="RHEA-COMP:10207"/>
        <dbReference type="Rhea" id="RHEA-COMP:10208"/>
        <dbReference type="ChEBI" id="CHEBI:15377"/>
        <dbReference type="ChEBI" id="CHEBI:28938"/>
        <dbReference type="ChEBI" id="CHEBI:29973"/>
        <dbReference type="ChEBI" id="CHEBI:30011"/>
        <dbReference type="EC" id="3.5.1.44"/>
    </reaction>
</comment>
<dbReference type="GO" id="GO:0000156">
    <property type="term" value="F:phosphorelay response regulator activity"/>
    <property type="evidence" value="ECO:0007669"/>
    <property type="project" value="InterPro"/>
</dbReference>
<dbReference type="SMART" id="SM00448">
    <property type="entry name" value="REC"/>
    <property type="match status" value="1"/>
</dbReference>
<dbReference type="GO" id="GO:0005737">
    <property type="term" value="C:cytoplasm"/>
    <property type="evidence" value="ECO:0007669"/>
    <property type="project" value="UniProtKB-SubCell"/>
</dbReference>
<dbReference type="InterPro" id="IPR035909">
    <property type="entry name" value="CheB_C"/>
</dbReference>
<protein>
    <recommendedName>
        <fullName evidence="6">Protein-glutamate methylesterase/protein-glutamine glutaminase</fullName>
        <ecNumber evidence="6">3.1.1.61</ecNumber>
        <ecNumber evidence="6">3.5.1.44</ecNumber>
    </recommendedName>
</protein>
<feature type="active site" evidence="6 7">
    <location>
        <position position="180"/>
    </location>
</feature>
<evidence type="ECO:0000256" key="8">
    <source>
        <dbReference type="PROSITE-ProRule" id="PRU00169"/>
    </source>
</evidence>
<dbReference type="CDD" id="cd17541">
    <property type="entry name" value="REC_CheB-like"/>
    <property type="match status" value="1"/>
</dbReference>
<accession>A0A2S9H5G5</accession>
<gene>
    <name evidence="6" type="primary">cheB</name>
    <name evidence="11" type="ORF">S2091_0368</name>
</gene>
<name>A0A2S9H5G5_9BURK</name>
<dbReference type="NCBIfam" id="NF001965">
    <property type="entry name" value="PRK00742.1"/>
    <property type="match status" value="1"/>
</dbReference>
<dbReference type="HAMAP" id="MF_00099">
    <property type="entry name" value="CheB_chemtxs"/>
    <property type="match status" value="1"/>
</dbReference>
<dbReference type="SUPFAM" id="SSF52738">
    <property type="entry name" value="Methylesterase CheB, C-terminal domain"/>
    <property type="match status" value="1"/>
</dbReference>
<dbReference type="PANTHER" id="PTHR42872:SF6">
    <property type="entry name" value="PROTEIN-GLUTAMATE METHYLESTERASE_PROTEIN-GLUTAMINE GLUTAMINASE"/>
    <property type="match status" value="1"/>
</dbReference>
<dbReference type="SUPFAM" id="SSF52172">
    <property type="entry name" value="CheY-like"/>
    <property type="match status" value="1"/>
</dbReference>
<evidence type="ECO:0000256" key="1">
    <source>
        <dbReference type="ARBA" id="ARBA00022490"/>
    </source>
</evidence>
<dbReference type="PROSITE" id="PS50110">
    <property type="entry name" value="RESPONSE_REGULATORY"/>
    <property type="match status" value="1"/>
</dbReference>
<evidence type="ECO:0000256" key="7">
    <source>
        <dbReference type="PROSITE-ProRule" id="PRU00050"/>
    </source>
</evidence>
<feature type="active site" evidence="6 7">
    <location>
        <position position="299"/>
    </location>
</feature>